<gene>
    <name evidence="1" type="ORF">Vbra_2110</name>
</gene>
<dbReference type="EMBL" id="CDMY01000299">
    <property type="protein sequence ID" value="CEM00790.1"/>
    <property type="molecule type" value="Genomic_DNA"/>
</dbReference>
<dbReference type="PhylomeDB" id="A0A0G4ESE3"/>
<protein>
    <submittedName>
        <fullName evidence="1">Uncharacterized protein</fullName>
    </submittedName>
</protein>
<evidence type="ECO:0000313" key="2">
    <source>
        <dbReference type="Proteomes" id="UP000041254"/>
    </source>
</evidence>
<organism evidence="1 2">
    <name type="scientific">Vitrella brassicaformis (strain CCMP3155)</name>
    <dbReference type="NCBI Taxonomy" id="1169540"/>
    <lineage>
        <taxon>Eukaryota</taxon>
        <taxon>Sar</taxon>
        <taxon>Alveolata</taxon>
        <taxon>Colpodellida</taxon>
        <taxon>Vitrellaceae</taxon>
        <taxon>Vitrella</taxon>
    </lineage>
</organism>
<dbReference type="Proteomes" id="UP000041254">
    <property type="component" value="Unassembled WGS sequence"/>
</dbReference>
<sequence>MQASGSAPVQATQADKERLYERIDNLKGTSKLSASFLQETKTVIMNLESAAVVTRVGALVDGLYEHAQRIPCSYADTPVSLAETIEAVKVFWKDLWKEGQRDLAYPRSGQ</sequence>
<proteinExistence type="predicted"/>
<dbReference type="InParanoid" id="A0A0G4ESE3"/>
<evidence type="ECO:0000313" key="1">
    <source>
        <dbReference type="EMBL" id="CEM00790.1"/>
    </source>
</evidence>
<reference evidence="1 2" key="1">
    <citation type="submission" date="2014-11" db="EMBL/GenBank/DDBJ databases">
        <authorList>
            <person name="Zhu J."/>
            <person name="Qi W."/>
            <person name="Song R."/>
        </authorList>
    </citation>
    <scope>NUCLEOTIDE SEQUENCE [LARGE SCALE GENOMIC DNA]</scope>
</reference>
<keyword evidence="2" id="KW-1185">Reference proteome</keyword>
<accession>A0A0G4ESE3</accession>
<dbReference type="AlphaFoldDB" id="A0A0G4ESE3"/>
<name>A0A0G4ESE3_VITBC</name>
<dbReference type="VEuPathDB" id="CryptoDB:Vbra_2110"/>